<reference evidence="3" key="1">
    <citation type="submission" date="2010-07" db="EMBL/GenBank/DDBJ databases">
        <title>The genome sequence of Gaeumannomyces graminis var. tritici strain R3-111a-1.</title>
        <authorList>
            <consortium name="The Broad Institute Genome Sequencing Platform"/>
            <person name="Ma L.-J."/>
            <person name="Dead R."/>
            <person name="Young S."/>
            <person name="Zeng Q."/>
            <person name="Koehrsen M."/>
            <person name="Alvarado L."/>
            <person name="Berlin A."/>
            <person name="Chapman S.B."/>
            <person name="Chen Z."/>
            <person name="Freedman E."/>
            <person name="Gellesch M."/>
            <person name="Goldberg J."/>
            <person name="Griggs A."/>
            <person name="Gujja S."/>
            <person name="Heilman E.R."/>
            <person name="Heiman D."/>
            <person name="Hepburn T."/>
            <person name="Howarth C."/>
            <person name="Jen D."/>
            <person name="Larson L."/>
            <person name="Mehta T."/>
            <person name="Neiman D."/>
            <person name="Pearson M."/>
            <person name="Roberts A."/>
            <person name="Saif S."/>
            <person name="Shea T."/>
            <person name="Shenoy N."/>
            <person name="Sisk P."/>
            <person name="Stolte C."/>
            <person name="Sykes S."/>
            <person name="Walk T."/>
            <person name="White J."/>
            <person name="Yandava C."/>
            <person name="Haas B."/>
            <person name="Nusbaum C."/>
            <person name="Birren B."/>
        </authorList>
    </citation>
    <scope>NUCLEOTIDE SEQUENCE [LARGE SCALE GENOMIC DNA]</scope>
    <source>
        <strain evidence="3">R3-111a-1</strain>
    </source>
</reference>
<dbReference type="HOGENOM" id="CLU_2849824_0_0_1"/>
<organism evidence="1">
    <name type="scientific">Gaeumannomyces tritici (strain R3-111a-1)</name>
    <name type="common">Wheat and barley take-all root rot fungus</name>
    <name type="synonym">Gaeumannomyces graminis var. tritici</name>
    <dbReference type="NCBI Taxonomy" id="644352"/>
    <lineage>
        <taxon>Eukaryota</taxon>
        <taxon>Fungi</taxon>
        <taxon>Dikarya</taxon>
        <taxon>Ascomycota</taxon>
        <taxon>Pezizomycotina</taxon>
        <taxon>Sordariomycetes</taxon>
        <taxon>Sordariomycetidae</taxon>
        <taxon>Magnaporthales</taxon>
        <taxon>Magnaporthaceae</taxon>
        <taxon>Gaeumannomyces</taxon>
    </lineage>
</organism>
<name>J3PKQ7_GAET3</name>
<evidence type="ECO:0000313" key="2">
    <source>
        <dbReference type="EnsemblFungi" id="EJT68301"/>
    </source>
</evidence>
<protein>
    <submittedName>
        <fullName evidence="1 2">Uncharacterized protein</fullName>
    </submittedName>
</protein>
<sequence>MKVVTKTDSGPVAGCGVLYLPRRLADLGIPWVVPRCASACAEAINNGHSAEDLANINFSSFAGMA</sequence>
<gene>
    <name evidence="2" type="primary">20354580</name>
    <name evidence="1" type="ORF">GGTG_14122</name>
</gene>
<dbReference type="GeneID" id="20354580"/>
<evidence type="ECO:0000313" key="1">
    <source>
        <dbReference type="EMBL" id="EJT68301.1"/>
    </source>
</evidence>
<dbReference type="VEuPathDB" id="FungiDB:GGTG_14122"/>
<dbReference type="AlphaFoldDB" id="J3PKQ7"/>
<proteinExistence type="predicted"/>
<reference evidence="2" key="5">
    <citation type="submission" date="2018-04" db="UniProtKB">
        <authorList>
            <consortium name="EnsemblFungi"/>
        </authorList>
    </citation>
    <scope>IDENTIFICATION</scope>
    <source>
        <strain evidence="2">R3-111a-1</strain>
    </source>
</reference>
<keyword evidence="3" id="KW-1185">Reference proteome</keyword>
<dbReference type="Proteomes" id="UP000006039">
    <property type="component" value="Unassembled WGS sequence"/>
</dbReference>
<dbReference type="EMBL" id="GL385538">
    <property type="protein sequence ID" value="EJT68301.1"/>
    <property type="molecule type" value="Genomic_DNA"/>
</dbReference>
<dbReference type="RefSeq" id="XP_009230314.1">
    <property type="nucleotide sequence ID" value="XM_009232050.1"/>
</dbReference>
<reference evidence="2" key="4">
    <citation type="journal article" date="2015" name="G3 (Bethesda)">
        <title>Genome sequences of three phytopathogenic species of the Magnaporthaceae family of fungi.</title>
        <authorList>
            <person name="Okagaki L.H."/>
            <person name="Nunes C.C."/>
            <person name="Sailsbery J."/>
            <person name="Clay B."/>
            <person name="Brown D."/>
            <person name="John T."/>
            <person name="Oh Y."/>
            <person name="Young N."/>
            <person name="Fitzgerald M."/>
            <person name="Haas B.J."/>
            <person name="Zeng Q."/>
            <person name="Young S."/>
            <person name="Adiconis X."/>
            <person name="Fan L."/>
            <person name="Levin J.Z."/>
            <person name="Mitchell T.K."/>
            <person name="Okubara P.A."/>
            <person name="Farman M.L."/>
            <person name="Kohn L.M."/>
            <person name="Birren B."/>
            <person name="Ma L.-J."/>
            <person name="Dean R.A."/>
        </authorList>
    </citation>
    <scope>NUCLEOTIDE SEQUENCE</scope>
    <source>
        <strain evidence="2">R3-111a-1</strain>
    </source>
</reference>
<accession>J3PKQ7</accession>
<reference evidence="1" key="2">
    <citation type="submission" date="2010-07" db="EMBL/GenBank/DDBJ databases">
        <authorList>
            <consortium name="The Broad Institute Genome Sequencing Platform"/>
            <consortium name="Broad Institute Genome Sequencing Center for Infectious Disease"/>
            <person name="Ma L.-J."/>
            <person name="Dead R."/>
            <person name="Young S."/>
            <person name="Zeng Q."/>
            <person name="Koehrsen M."/>
            <person name="Alvarado L."/>
            <person name="Berlin A."/>
            <person name="Chapman S.B."/>
            <person name="Chen Z."/>
            <person name="Freedman E."/>
            <person name="Gellesch M."/>
            <person name="Goldberg J."/>
            <person name="Griggs A."/>
            <person name="Gujja S."/>
            <person name="Heilman E.R."/>
            <person name="Heiman D."/>
            <person name="Hepburn T."/>
            <person name="Howarth C."/>
            <person name="Jen D."/>
            <person name="Larson L."/>
            <person name="Mehta T."/>
            <person name="Neiman D."/>
            <person name="Pearson M."/>
            <person name="Roberts A."/>
            <person name="Saif S."/>
            <person name="Shea T."/>
            <person name="Shenoy N."/>
            <person name="Sisk P."/>
            <person name="Stolte C."/>
            <person name="Sykes S."/>
            <person name="Walk T."/>
            <person name="White J."/>
            <person name="Yandava C."/>
            <person name="Haas B."/>
            <person name="Nusbaum C."/>
            <person name="Birren B."/>
        </authorList>
    </citation>
    <scope>NUCLEOTIDE SEQUENCE</scope>
    <source>
        <strain evidence="1">R3-111a-1</strain>
    </source>
</reference>
<reference evidence="1" key="3">
    <citation type="submission" date="2010-09" db="EMBL/GenBank/DDBJ databases">
        <title>Annotation of Gaeumannomyces graminis var. tritici R3-111a-1.</title>
        <authorList>
            <consortium name="The Broad Institute Genome Sequencing Platform"/>
            <person name="Ma L.-J."/>
            <person name="Dead R."/>
            <person name="Young S.K."/>
            <person name="Zeng Q."/>
            <person name="Gargeya S."/>
            <person name="Fitzgerald M."/>
            <person name="Haas B."/>
            <person name="Abouelleil A."/>
            <person name="Alvarado L."/>
            <person name="Arachchi H.M."/>
            <person name="Berlin A."/>
            <person name="Brown A."/>
            <person name="Chapman S.B."/>
            <person name="Chen Z."/>
            <person name="Dunbar C."/>
            <person name="Freedman E."/>
            <person name="Gearin G."/>
            <person name="Gellesch M."/>
            <person name="Goldberg J."/>
            <person name="Griggs A."/>
            <person name="Gujja S."/>
            <person name="Heiman D."/>
            <person name="Howarth C."/>
            <person name="Larson L."/>
            <person name="Lui A."/>
            <person name="MacDonald P.J.P."/>
            <person name="Mehta T."/>
            <person name="Montmayeur A."/>
            <person name="Murphy C."/>
            <person name="Neiman D."/>
            <person name="Pearson M."/>
            <person name="Priest M."/>
            <person name="Roberts A."/>
            <person name="Saif S."/>
            <person name="Shea T."/>
            <person name="Shenoy N."/>
            <person name="Sisk P."/>
            <person name="Stolte C."/>
            <person name="Sykes S."/>
            <person name="Yandava C."/>
            <person name="Wortman J."/>
            <person name="Nusbaum C."/>
            <person name="Birren B."/>
        </authorList>
    </citation>
    <scope>NUCLEOTIDE SEQUENCE</scope>
    <source>
        <strain evidence="1">R3-111a-1</strain>
    </source>
</reference>
<evidence type="ECO:0000313" key="3">
    <source>
        <dbReference type="Proteomes" id="UP000006039"/>
    </source>
</evidence>
<dbReference type="EnsemblFungi" id="EJT68301">
    <property type="protein sequence ID" value="EJT68301"/>
    <property type="gene ID" value="GGTG_14122"/>
</dbReference>